<dbReference type="Pfam" id="PF00571">
    <property type="entry name" value="CBS"/>
    <property type="match status" value="4"/>
</dbReference>
<dbReference type="Proteomes" id="UP000196694">
    <property type="component" value="Unassembled WGS sequence"/>
</dbReference>
<sequence>MYTTTTCTYVTEEILLHETILYIIWCLGLTARIADIFSPRYPYVLPDASFGELRRIVREQRVRMLPVVADEKKMKLLGIIRRGALLLVTSTRVEITAKDLVEEPSVVFLPSEDVTTAARNMLRADEWYAPVIDDEERYIGVLGLDDVIRYALDNYREKLQKPVSGIMETKVVYVEPDTPIYKVWQMMLSRRLAALPVIKSGKIIGVVAEHDLIMHGFTRPYLESPSGHRRGPTVGEVMSTPAVTVEPDVPIAEVASLMVERDIGRIYVTDENGILQGVVDRSDVVAAWLRELGLKPL</sequence>
<dbReference type="PANTHER" id="PTHR43080:SF2">
    <property type="entry name" value="CBS DOMAIN-CONTAINING PROTEIN"/>
    <property type="match status" value="1"/>
</dbReference>
<organism evidence="4 6">
    <name type="scientific">Pyrodictium delaneyi</name>
    <dbReference type="NCBI Taxonomy" id="1273541"/>
    <lineage>
        <taxon>Archaea</taxon>
        <taxon>Thermoproteota</taxon>
        <taxon>Thermoprotei</taxon>
        <taxon>Desulfurococcales</taxon>
        <taxon>Pyrodictiaceae</taxon>
        <taxon>Pyrodictium</taxon>
    </lineage>
</organism>
<evidence type="ECO:0000313" key="5">
    <source>
        <dbReference type="EMBL" id="OWJ55652.1"/>
    </source>
</evidence>
<dbReference type="EMBL" id="NCQP01000001">
    <property type="protein sequence ID" value="OWJ55652.1"/>
    <property type="molecule type" value="Genomic_DNA"/>
</dbReference>
<dbReference type="EMBL" id="CP013011">
    <property type="protein sequence ID" value="ALL01275.1"/>
    <property type="molecule type" value="Genomic_DNA"/>
</dbReference>
<accession>A0A0P0N4I9</accession>
<evidence type="ECO:0000313" key="6">
    <source>
        <dbReference type="Proteomes" id="UP000058613"/>
    </source>
</evidence>
<protein>
    <submittedName>
        <fullName evidence="4">CBS domain protein</fullName>
    </submittedName>
</protein>
<name>A0A0P0N4I9_9CREN</name>
<dbReference type="InterPro" id="IPR046342">
    <property type="entry name" value="CBS_dom_sf"/>
</dbReference>
<proteinExistence type="predicted"/>
<feature type="domain" description="CBS" evidence="3">
    <location>
        <begin position="238"/>
        <end position="294"/>
    </location>
</feature>
<keyword evidence="1 2" id="KW-0129">CBS domain</keyword>
<dbReference type="GeneID" id="26099569"/>
<feature type="domain" description="CBS" evidence="3">
    <location>
        <begin position="167"/>
        <end position="224"/>
    </location>
</feature>
<dbReference type="InterPro" id="IPR051257">
    <property type="entry name" value="Diverse_CBS-Domain"/>
</dbReference>
<dbReference type="KEGG" id="pdl:Pyrde_1227"/>
<dbReference type="Gene3D" id="3.10.580.10">
    <property type="entry name" value="CBS-domain"/>
    <property type="match status" value="2"/>
</dbReference>
<evidence type="ECO:0000259" key="3">
    <source>
        <dbReference type="PROSITE" id="PS51371"/>
    </source>
</evidence>
<gene>
    <name evidence="5" type="ORF">Pdsh_02395</name>
    <name evidence="4" type="ORF">Pyrde_1227</name>
</gene>
<dbReference type="AlphaFoldDB" id="A0A0P0N4I9"/>
<evidence type="ECO:0000256" key="1">
    <source>
        <dbReference type="ARBA" id="ARBA00023122"/>
    </source>
</evidence>
<evidence type="ECO:0000256" key="2">
    <source>
        <dbReference type="PROSITE-ProRule" id="PRU00703"/>
    </source>
</evidence>
<dbReference type="PANTHER" id="PTHR43080">
    <property type="entry name" value="CBS DOMAIN-CONTAINING PROTEIN CBSX3, MITOCHONDRIAL"/>
    <property type="match status" value="1"/>
</dbReference>
<keyword evidence="7" id="KW-1185">Reference proteome</keyword>
<feature type="domain" description="CBS" evidence="3">
    <location>
        <begin position="101"/>
        <end position="159"/>
    </location>
</feature>
<dbReference type="RefSeq" id="WP_055409142.1">
    <property type="nucleotide sequence ID" value="NZ_CP013011.1"/>
</dbReference>
<dbReference type="SMART" id="SM00116">
    <property type="entry name" value="CBS"/>
    <property type="match status" value="4"/>
</dbReference>
<evidence type="ECO:0000313" key="7">
    <source>
        <dbReference type="Proteomes" id="UP000196694"/>
    </source>
</evidence>
<reference evidence="5 7" key="2">
    <citation type="submission" date="2017-05" db="EMBL/GenBank/DDBJ databases">
        <title>The draft genome of the hyperthermophilic archaeon 'Pyrodictium delaneyi strain Hulk', an iron and nitrate reducer, reveals the capacity for sulfate reduction.</title>
        <authorList>
            <person name="Demey L.M."/>
            <person name="Miller C."/>
            <person name="Manzella M."/>
            <person name="Reguera G."/>
            <person name="Kashefi K."/>
        </authorList>
    </citation>
    <scope>NUCLEOTIDE SEQUENCE [LARGE SCALE GENOMIC DNA]</scope>
    <source>
        <strain evidence="5 7">Hulk</strain>
    </source>
</reference>
<reference evidence="4 6" key="1">
    <citation type="submission" date="2015-10" db="EMBL/GenBank/DDBJ databases">
        <title>Complete genome sequence of hyperthermophilic archaeon Pyrodictium delaneyi Su06.</title>
        <authorList>
            <person name="Jung J.-H."/>
            <person name="Lin J."/>
            <person name="Holden J.F."/>
            <person name="Park C.-S."/>
        </authorList>
    </citation>
    <scope>NUCLEOTIDE SEQUENCE [LARGE SCALE GENOMIC DNA]</scope>
    <source>
        <strain evidence="4 6">Su06</strain>
    </source>
</reference>
<dbReference type="SUPFAM" id="SSF54631">
    <property type="entry name" value="CBS-domain pair"/>
    <property type="match status" value="2"/>
</dbReference>
<dbReference type="Proteomes" id="UP000058613">
    <property type="component" value="Chromosome"/>
</dbReference>
<dbReference type="STRING" id="1273541.Pyrde_1227"/>
<evidence type="ECO:0000313" key="4">
    <source>
        <dbReference type="EMBL" id="ALL01275.1"/>
    </source>
</evidence>
<feature type="domain" description="CBS" evidence="3">
    <location>
        <begin position="37"/>
        <end position="95"/>
    </location>
</feature>
<dbReference type="OrthoDB" id="8919at2157"/>
<dbReference type="CDD" id="cd02205">
    <property type="entry name" value="CBS_pair_SF"/>
    <property type="match status" value="2"/>
</dbReference>
<dbReference type="PROSITE" id="PS51371">
    <property type="entry name" value="CBS"/>
    <property type="match status" value="4"/>
</dbReference>
<dbReference type="InterPro" id="IPR000644">
    <property type="entry name" value="CBS_dom"/>
</dbReference>